<dbReference type="AlphaFoldDB" id="A0A6V7VK06"/>
<feature type="domain" description="GT23" evidence="4">
    <location>
        <begin position="94"/>
        <end position="384"/>
    </location>
</feature>
<accession>A0A6V7VK06</accession>
<reference evidence="5 6" key="1">
    <citation type="submission" date="2020-08" db="EMBL/GenBank/DDBJ databases">
        <authorList>
            <person name="Koutsovoulos G."/>
            <person name="Danchin GJ E."/>
        </authorList>
    </citation>
    <scope>NUCLEOTIDE SEQUENCE [LARGE SCALE GENOMIC DNA]</scope>
</reference>
<organism evidence="5 6">
    <name type="scientific">Meloidogyne enterolobii</name>
    <name type="common">Root-knot nematode worm</name>
    <name type="synonym">Meloidogyne mayaguensis</name>
    <dbReference type="NCBI Taxonomy" id="390850"/>
    <lineage>
        <taxon>Eukaryota</taxon>
        <taxon>Metazoa</taxon>
        <taxon>Ecdysozoa</taxon>
        <taxon>Nematoda</taxon>
        <taxon>Chromadorea</taxon>
        <taxon>Rhabditida</taxon>
        <taxon>Tylenchina</taxon>
        <taxon>Tylenchomorpha</taxon>
        <taxon>Tylenchoidea</taxon>
        <taxon>Meloidogynidae</taxon>
        <taxon>Meloidogyninae</taxon>
        <taxon>Meloidogyne</taxon>
    </lineage>
</organism>
<comment type="similarity">
    <text evidence="3">Belongs to the glycosyltransferase 23 family.</text>
</comment>
<dbReference type="OrthoDB" id="6435034at2759"/>
<evidence type="ECO:0000259" key="4">
    <source>
        <dbReference type="PROSITE" id="PS51659"/>
    </source>
</evidence>
<evidence type="ECO:0000256" key="1">
    <source>
        <dbReference type="ARBA" id="ARBA00022676"/>
    </source>
</evidence>
<dbReference type="GO" id="GO:0046921">
    <property type="term" value="F:alpha-(1-&gt;6)-fucosyltransferase activity"/>
    <property type="evidence" value="ECO:0007669"/>
    <property type="project" value="TreeGrafter"/>
</dbReference>
<keyword evidence="2 3" id="KW-0808">Transferase</keyword>
<evidence type="ECO:0000256" key="2">
    <source>
        <dbReference type="ARBA" id="ARBA00022679"/>
    </source>
</evidence>
<dbReference type="PANTHER" id="PTHR13132:SF29">
    <property type="entry name" value="ALPHA-(1,6)-FUCOSYLTRANSFERASE"/>
    <property type="match status" value="1"/>
</dbReference>
<sequence>MPNYVKIQNDSTLNTEAYYQMSFGQKIIYLRRLLGYYLLYDNYEKRKIDIQIFSYLSTERRLLKKQNNKQLLSRLGDRFQSAIDDIQNPFDCYKARILVCPIDAPNWGFGFVTHQIRICLLYALESRRTMVIKNLKRFYKYKVKWFDLFDSTSNCSYAKHVRPFVPLNEYLDLEQTERILIFQWRQDMRIRAFDYIPQQLKKIFKYHANPSHWFHGQLIRYIWKANKKTEKLVKQMISRIPFECGPIVGIHVRRTDKITETKLRKLEEYMEWVDSWYEVMDEYNQTDIESSNCTNRRKLFIASDELKDVVKEAKIRWGNKYEIYHGPFDTKNDSWQALAELISVSHILSRCRFLVCTLSSNFCRVSYELMQTIQGDASDNVHSLDYFYSEIWFENEMEATVDYKPKQEYPMSPYELWAEKGDVIVVKSPVFQNFYVRGRNPRLNSEGRFPMYLLKEHFKFEDSSDFINIFAPTRETNIN</sequence>
<dbReference type="EMBL" id="CAJEWN010000249">
    <property type="protein sequence ID" value="CAD2175203.1"/>
    <property type="molecule type" value="Genomic_DNA"/>
</dbReference>
<dbReference type="GO" id="GO:0006487">
    <property type="term" value="P:protein N-linked glycosylation"/>
    <property type="evidence" value="ECO:0007669"/>
    <property type="project" value="TreeGrafter"/>
</dbReference>
<evidence type="ECO:0000313" key="6">
    <source>
        <dbReference type="Proteomes" id="UP000580250"/>
    </source>
</evidence>
<evidence type="ECO:0000256" key="3">
    <source>
        <dbReference type="PROSITE-ProRule" id="PRU00992"/>
    </source>
</evidence>
<comment type="caution">
    <text evidence="5">The sequence shown here is derived from an EMBL/GenBank/DDBJ whole genome shotgun (WGS) entry which is preliminary data.</text>
</comment>
<protein>
    <recommendedName>
        <fullName evidence="4">GT23 domain-containing protein</fullName>
    </recommendedName>
</protein>
<dbReference type="PANTHER" id="PTHR13132">
    <property type="entry name" value="ALPHA- 1,6 -FUCOSYLTRANSFERASE"/>
    <property type="match status" value="1"/>
</dbReference>
<gene>
    <name evidence="5" type="ORF">MENT_LOCUS26916</name>
</gene>
<dbReference type="InterPro" id="IPR027350">
    <property type="entry name" value="GT23_dom"/>
</dbReference>
<name>A0A6V7VK06_MELEN</name>
<dbReference type="Proteomes" id="UP000580250">
    <property type="component" value="Unassembled WGS sequence"/>
</dbReference>
<dbReference type="Pfam" id="PF19745">
    <property type="entry name" value="FUT8_N_cat"/>
    <property type="match status" value="1"/>
</dbReference>
<dbReference type="Gene3D" id="3.40.50.11350">
    <property type="match status" value="1"/>
</dbReference>
<evidence type="ECO:0000313" key="5">
    <source>
        <dbReference type="EMBL" id="CAD2175203.1"/>
    </source>
</evidence>
<keyword evidence="1 3" id="KW-0328">Glycosyltransferase</keyword>
<dbReference type="PROSITE" id="PS51659">
    <property type="entry name" value="GT23"/>
    <property type="match status" value="1"/>
</dbReference>
<proteinExistence type="inferred from homology"/>
<feature type="region of interest" description="Important for donor substrate binding" evidence="3">
    <location>
        <begin position="253"/>
        <end position="254"/>
    </location>
</feature>
<dbReference type="InterPro" id="IPR045573">
    <property type="entry name" value="Fut8_N_cat"/>
</dbReference>